<feature type="region of interest" description="Disordered" evidence="1">
    <location>
        <begin position="86"/>
        <end position="111"/>
    </location>
</feature>
<name>A0ABD0M178_9CAEN</name>
<protein>
    <recommendedName>
        <fullName evidence="4">BAR domain-containing protein</fullName>
    </recommendedName>
</protein>
<evidence type="ECO:0000313" key="2">
    <source>
        <dbReference type="EMBL" id="KAK7505496.1"/>
    </source>
</evidence>
<comment type="caution">
    <text evidence="2">The sequence shown here is derived from an EMBL/GenBank/DDBJ whole genome shotgun (WGS) entry which is preliminary data.</text>
</comment>
<evidence type="ECO:0008006" key="4">
    <source>
        <dbReference type="Google" id="ProtNLM"/>
    </source>
</evidence>
<evidence type="ECO:0000313" key="3">
    <source>
        <dbReference type="Proteomes" id="UP001519460"/>
    </source>
</evidence>
<gene>
    <name evidence="2" type="ORF">BaRGS_00003241</name>
</gene>
<dbReference type="AlphaFoldDB" id="A0ABD0M178"/>
<reference evidence="2 3" key="1">
    <citation type="journal article" date="2023" name="Sci. Data">
        <title>Genome assembly of the Korean intertidal mud-creeper Batillaria attramentaria.</title>
        <authorList>
            <person name="Patra A.K."/>
            <person name="Ho P.T."/>
            <person name="Jun S."/>
            <person name="Lee S.J."/>
            <person name="Kim Y."/>
            <person name="Won Y.J."/>
        </authorList>
    </citation>
    <scope>NUCLEOTIDE SEQUENCE [LARGE SCALE GENOMIC DNA]</scope>
    <source>
        <strain evidence="2">Wonlab-2016</strain>
    </source>
</reference>
<proteinExistence type="predicted"/>
<evidence type="ECO:0000256" key="1">
    <source>
        <dbReference type="SAM" id="MobiDB-lite"/>
    </source>
</evidence>
<organism evidence="2 3">
    <name type="scientific">Batillaria attramentaria</name>
    <dbReference type="NCBI Taxonomy" id="370345"/>
    <lineage>
        <taxon>Eukaryota</taxon>
        <taxon>Metazoa</taxon>
        <taxon>Spiralia</taxon>
        <taxon>Lophotrochozoa</taxon>
        <taxon>Mollusca</taxon>
        <taxon>Gastropoda</taxon>
        <taxon>Caenogastropoda</taxon>
        <taxon>Sorbeoconcha</taxon>
        <taxon>Cerithioidea</taxon>
        <taxon>Batillariidae</taxon>
        <taxon>Batillaria</taxon>
    </lineage>
</organism>
<keyword evidence="3" id="KW-1185">Reference proteome</keyword>
<dbReference type="Proteomes" id="UP001519460">
    <property type="component" value="Unassembled WGS sequence"/>
</dbReference>
<dbReference type="EMBL" id="JACVVK020000010">
    <property type="protein sequence ID" value="KAK7505496.1"/>
    <property type="molecule type" value="Genomic_DNA"/>
</dbReference>
<sequence length="201" mass="23337">MTSWFGGFFKSGSDTTTLPSRPPREATLVLRSKADQIRNTVEGGTNEILENAKKMQLHEVQDGLVAIDQAFGELQSQVTSQFEEMKQEVKSRSPRKPVRQPGETDEEFQEKEKRYQAELEDYKEYAKYVAIILQQLVAMFDDTIRQAREFFDELWEMMKKNDRNANKRTAEFMKTVRDDLIKKIDGIFVPEPGDKKFGARK</sequence>
<accession>A0ABD0M178</accession>